<evidence type="ECO:0000313" key="3">
    <source>
        <dbReference type="Proteomes" id="UP000585474"/>
    </source>
</evidence>
<dbReference type="PANTHER" id="PTHR37611">
    <property type="entry name" value="VIRUS-SPECIFIC-SIGNALING-PATHWAY REGULATED PROTEIN-RELATED"/>
    <property type="match status" value="1"/>
</dbReference>
<protein>
    <submittedName>
        <fullName evidence="2">Uncharacterized protein</fullName>
    </submittedName>
</protein>
<dbReference type="AlphaFoldDB" id="A0A7J0GA78"/>
<dbReference type="EMBL" id="BJWL01000019">
    <property type="protein sequence ID" value="GFZ07642.1"/>
    <property type="molecule type" value="Genomic_DNA"/>
</dbReference>
<sequence length="250" mass="28000">MAASVPENWACINGDDDEFDQFKVNEIDGDLLMSFLEELHGEECDDERLTSMIRSLEAEINPIVMDGHDSPMHNSDSCQPSDAAQVDGQDCWMAHDLDLHWMHVEMAPASPSDEMTNWYMDPCGDEFDAIIEFGGVRDHSQNLYGVVHLEELSYGSLWQENTYLSDVGLRFCHEEGTGGGGGIGKQRRRQKSSETSGRWRSTVVAGGERERGRAVNGVSSSSPIMFVQLQKGKALHISFFSFLNFYPNHQ</sequence>
<dbReference type="OrthoDB" id="691231at2759"/>
<comment type="caution">
    <text evidence="2">The sequence shown here is derived from an EMBL/GenBank/DDBJ whole genome shotgun (WGS) entry which is preliminary data.</text>
</comment>
<dbReference type="Proteomes" id="UP000585474">
    <property type="component" value="Unassembled WGS sequence"/>
</dbReference>
<evidence type="ECO:0000256" key="1">
    <source>
        <dbReference type="SAM" id="MobiDB-lite"/>
    </source>
</evidence>
<feature type="region of interest" description="Disordered" evidence="1">
    <location>
        <begin position="178"/>
        <end position="215"/>
    </location>
</feature>
<organism evidence="2 3">
    <name type="scientific">Actinidia rufa</name>
    <dbReference type="NCBI Taxonomy" id="165716"/>
    <lineage>
        <taxon>Eukaryota</taxon>
        <taxon>Viridiplantae</taxon>
        <taxon>Streptophyta</taxon>
        <taxon>Embryophyta</taxon>
        <taxon>Tracheophyta</taxon>
        <taxon>Spermatophyta</taxon>
        <taxon>Magnoliopsida</taxon>
        <taxon>eudicotyledons</taxon>
        <taxon>Gunneridae</taxon>
        <taxon>Pentapetalae</taxon>
        <taxon>asterids</taxon>
        <taxon>Ericales</taxon>
        <taxon>Actinidiaceae</taxon>
        <taxon>Actinidia</taxon>
    </lineage>
</organism>
<keyword evidence="3" id="KW-1185">Reference proteome</keyword>
<gene>
    <name evidence="2" type="ORF">Acr_19g0005790</name>
</gene>
<accession>A0A7J0GA78</accession>
<name>A0A7J0GA78_9ERIC</name>
<reference evidence="2 3" key="1">
    <citation type="submission" date="2019-07" db="EMBL/GenBank/DDBJ databases">
        <title>De Novo Assembly of kiwifruit Actinidia rufa.</title>
        <authorList>
            <person name="Sugita-Konishi S."/>
            <person name="Sato K."/>
            <person name="Mori E."/>
            <person name="Abe Y."/>
            <person name="Kisaki G."/>
            <person name="Hamano K."/>
            <person name="Suezawa K."/>
            <person name="Otani M."/>
            <person name="Fukuda T."/>
            <person name="Manabe T."/>
            <person name="Gomi K."/>
            <person name="Tabuchi M."/>
            <person name="Akimitsu K."/>
            <person name="Kataoka I."/>
        </authorList>
    </citation>
    <scope>NUCLEOTIDE SEQUENCE [LARGE SCALE GENOMIC DNA]</scope>
    <source>
        <strain evidence="3">cv. Fuchu</strain>
    </source>
</reference>
<proteinExistence type="predicted"/>
<dbReference type="PANTHER" id="PTHR37611:SF4">
    <property type="entry name" value="OS06G0538400 PROTEIN"/>
    <property type="match status" value="1"/>
</dbReference>
<evidence type="ECO:0000313" key="2">
    <source>
        <dbReference type="EMBL" id="GFZ07642.1"/>
    </source>
</evidence>